<organism evidence="2">
    <name type="scientific">Arion vulgaris</name>
    <dbReference type="NCBI Taxonomy" id="1028688"/>
    <lineage>
        <taxon>Eukaryota</taxon>
        <taxon>Metazoa</taxon>
        <taxon>Spiralia</taxon>
        <taxon>Lophotrochozoa</taxon>
        <taxon>Mollusca</taxon>
        <taxon>Gastropoda</taxon>
        <taxon>Heterobranchia</taxon>
        <taxon>Euthyneura</taxon>
        <taxon>Panpulmonata</taxon>
        <taxon>Eupulmonata</taxon>
        <taxon>Stylommatophora</taxon>
        <taxon>Helicina</taxon>
        <taxon>Arionoidea</taxon>
        <taxon>Arionidae</taxon>
        <taxon>Arion</taxon>
    </lineage>
</organism>
<protein>
    <submittedName>
        <fullName evidence="2">Uncharacterized protein</fullName>
    </submittedName>
</protein>
<proteinExistence type="predicted"/>
<feature type="non-terminal residue" evidence="2">
    <location>
        <position position="167"/>
    </location>
</feature>
<gene>
    <name evidence="2" type="primary">ORF118340</name>
</gene>
<feature type="compositionally biased region" description="Polar residues" evidence="1">
    <location>
        <begin position="30"/>
        <end position="65"/>
    </location>
</feature>
<sequence length="167" mass="19836">TTYVTLVNMKADRECTLPSVLQEYMTGSYQTQNSHVRHQQSQNTSRRNQHSSRSQVSTHQNSSSKDYVRRRKADDDRLVHIADIYDQVKIECQQERHQQLQRKVSLQRALISAQDRRSEIIRHQQELDTVQKCSQEKKHRQDRLTTLQDKCRESLALDRKLKYFPQA</sequence>
<evidence type="ECO:0000313" key="2">
    <source>
        <dbReference type="EMBL" id="CEK79959.1"/>
    </source>
</evidence>
<name>A0A0B7AG45_9EUPU</name>
<feature type="region of interest" description="Disordered" evidence="1">
    <location>
        <begin position="30"/>
        <end position="71"/>
    </location>
</feature>
<accession>A0A0B7AG45</accession>
<dbReference type="AlphaFoldDB" id="A0A0B7AG45"/>
<evidence type="ECO:0000256" key="1">
    <source>
        <dbReference type="SAM" id="MobiDB-lite"/>
    </source>
</evidence>
<reference evidence="2" key="1">
    <citation type="submission" date="2014-12" db="EMBL/GenBank/DDBJ databases">
        <title>Insight into the proteome of Arion vulgaris.</title>
        <authorList>
            <person name="Aradska J."/>
            <person name="Bulat T."/>
            <person name="Smidak R."/>
            <person name="Sarate P."/>
            <person name="Gangsoo J."/>
            <person name="Sialana F."/>
            <person name="Bilban M."/>
            <person name="Lubec G."/>
        </authorList>
    </citation>
    <scope>NUCLEOTIDE SEQUENCE</scope>
    <source>
        <tissue evidence="2">Skin</tissue>
    </source>
</reference>
<feature type="non-terminal residue" evidence="2">
    <location>
        <position position="1"/>
    </location>
</feature>
<dbReference type="EMBL" id="HACG01033094">
    <property type="protein sequence ID" value="CEK79959.1"/>
    <property type="molecule type" value="Transcribed_RNA"/>
</dbReference>